<feature type="region of interest" description="Disordered" evidence="1">
    <location>
        <begin position="1"/>
        <end position="24"/>
    </location>
</feature>
<dbReference type="EMBL" id="HACG01052514">
    <property type="protein sequence ID" value="CEK99385.1"/>
    <property type="molecule type" value="Transcribed_RNA"/>
</dbReference>
<sequence>DSDLPHWHRHDGERLEFRGEEDGPEDDLAIAQGAVNFTDTRSSPTDELLDVRLIETVDSRVDSTVCGCDDDLRNNSLPSIQ</sequence>
<evidence type="ECO:0000313" key="2">
    <source>
        <dbReference type="EMBL" id="CEK99385.1"/>
    </source>
</evidence>
<reference evidence="2" key="1">
    <citation type="submission" date="2014-12" db="EMBL/GenBank/DDBJ databases">
        <title>Insight into the proteome of Arion vulgaris.</title>
        <authorList>
            <person name="Aradska J."/>
            <person name="Bulat T."/>
            <person name="Smidak R."/>
            <person name="Sarate P."/>
            <person name="Gangsoo J."/>
            <person name="Sialana F."/>
            <person name="Bilban M."/>
            <person name="Lubec G."/>
        </authorList>
    </citation>
    <scope>NUCLEOTIDE SEQUENCE</scope>
    <source>
        <tissue evidence="2">Skin</tissue>
    </source>
</reference>
<dbReference type="AlphaFoldDB" id="A0A0B7C4K5"/>
<protein>
    <submittedName>
        <fullName evidence="2">Uncharacterized protein</fullName>
    </submittedName>
</protein>
<feature type="non-terminal residue" evidence="2">
    <location>
        <position position="81"/>
    </location>
</feature>
<organism evidence="2">
    <name type="scientific">Arion vulgaris</name>
    <dbReference type="NCBI Taxonomy" id="1028688"/>
    <lineage>
        <taxon>Eukaryota</taxon>
        <taxon>Metazoa</taxon>
        <taxon>Spiralia</taxon>
        <taxon>Lophotrochozoa</taxon>
        <taxon>Mollusca</taxon>
        <taxon>Gastropoda</taxon>
        <taxon>Heterobranchia</taxon>
        <taxon>Euthyneura</taxon>
        <taxon>Panpulmonata</taxon>
        <taxon>Eupulmonata</taxon>
        <taxon>Stylommatophora</taxon>
        <taxon>Helicina</taxon>
        <taxon>Arionoidea</taxon>
        <taxon>Arionidae</taxon>
        <taxon>Arion</taxon>
    </lineage>
</organism>
<evidence type="ECO:0000256" key="1">
    <source>
        <dbReference type="SAM" id="MobiDB-lite"/>
    </source>
</evidence>
<name>A0A0B7C4K5_9EUPU</name>
<proteinExistence type="predicted"/>
<feature type="compositionally biased region" description="Basic and acidic residues" evidence="1">
    <location>
        <begin position="1"/>
        <end position="21"/>
    </location>
</feature>
<accession>A0A0B7C4K5</accession>
<feature type="non-terminal residue" evidence="2">
    <location>
        <position position="1"/>
    </location>
</feature>
<gene>
    <name evidence="2" type="primary">ORF221147</name>
</gene>